<dbReference type="Proteomes" id="UP000298787">
    <property type="component" value="Chromosome 20"/>
</dbReference>
<protein>
    <submittedName>
        <fullName evidence="1">Uncharacterized protein</fullName>
    </submittedName>
</protein>
<dbReference type="AlphaFoldDB" id="A0A4U5VP98"/>
<dbReference type="EMBL" id="CM014097">
    <property type="protein sequence ID" value="TKS88985.1"/>
    <property type="molecule type" value="Genomic_DNA"/>
</dbReference>
<name>A0A4U5VP98_COLLU</name>
<keyword evidence="2" id="KW-1185">Reference proteome</keyword>
<reference evidence="1 2" key="1">
    <citation type="submission" date="2019-01" db="EMBL/GenBank/DDBJ databases">
        <title>Genome Assembly of Collichthys lucidus.</title>
        <authorList>
            <person name="Cai M."/>
            <person name="Xiao S."/>
        </authorList>
    </citation>
    <scope>NUCLEOTIDE SEQUENCE [LARGE SCALE GENOMIC DNA]</scope>
    <source>
        <strain evidence="1">JT15FE1705JMU</strain>
        <tissue evidence="1">Muscle</tissue>
    </source>
</reference>
<evidence type="ECO:0000313" key="1">
    <source>
        <dbReference type="EMBL" id="TKS88985.1"/>
    </source>
</evidence>
<proteinExistence type="predicted"/>
<accession>A0A4U5VP98</accession>
<organism evidence="1 2">
    <name type="scientific">Collichthys lucidus</name>
    <name type="common">Big head croaker</name>
    <name type="synonym">Sciaena lucida</name>
    <dbReference type="NCBI Taxonomy" id="240159"/>
    <lineage>
        <taxon>Eukaryota</taxon>
        <taxon>Metazoa</taxon>
        <taxon>Chordata</taxon>
        <taxon>Craniata</taxon>
        <taxon>Vertebrata</taxon>
        <taxon>Euteleostomi</taxon>
        <taxon>Actinopterygii</taxon>
        <taxon>Neopterygii</taxon>
        <taxon>Teleostei</taxon>
        <taxon>Neoteleostei</taxon>
        <taxon>Acanthomorphata</taxon>
        <taxon>Eupercaria</taxon>
        <taxon>Sciaenidae</taxon>
        <taxon>Collichthys</taxon>
    </lineage>
</organism>
<gene>
    <name evidence="1" type="ORF">D9C73_022584</name>
</gene>
<evidence type="ECO:0000313" key="2">
    <source>
        <dbReference type="Proteomes" id="UP000298787"/>
    </source>
</evidence>
<sequence length="181" mass="19836">MSSKVAVRGSEVHEAPLNRPLLRQGFDTEKAKLRFKPSTGSLPVSIIMTGCSECRQVLKLSRFKRCCYATGSYRSRPCSLVAVDGQQEAEMKTFTDGRCSVRRCQPTLTMGGWSLTMTESHAACYPKDRSLFVALGSPSACKKIGWSLTVVAPSAISSHSTVLQLLCLMAQSEVIHLPQMF</sequence>